<gene>
    <name evidence="4" type="ORF">SAMN02746089_00596</name>
</gene>
<dbReference type="Pfam" id="PF00583">
    <property type="entry name" value="Acetyltransf_1"/>
    <property type="match status" value="1"/>
</dbReference>
<protein>
    <submittedName>
        <fullName evidence="4">N-acetylglutamate synthase, GNAT family</fullName>
    </submittedName>
</protein>
<keyword evidence="5" id="KW-1185">Reference proteome</keyword>
<dbReference type="STRING" id="1121256.SAMN02746089_00596"/>
<dbReference type="InterPro" id="IPR000182">
    <property type="entry name" value="GNAT_dom"/>
</dbReference>
<dbReference type="CDD" id="cd04301">
    <property type="entry name" value="NAT_SF"/>
    <property type="match status" value="2"/>
</dbReference>
<sequence length="231" mass="26520">MVLMVDEKYRNKGIGHQLLDAVMKDFGDLKIKNIQLGAGVGSYIWPGVPTDLPGAVQFFKKYGFDFKEEIIDMVMELNNYSTPQYVYDRIKNLGIQIREADISDVSGILDFERTNFPNWYIYYKDLCDNGDVEKIHIAIYDQEIVGAVILIDKGITWEDYFGKKTGGIGCIGVAENYRNKGIGLALAARITESLKIKGFDISYVGYTWLDEWYGKLGYKIWRKYKMGYMEL</sequence>
<dbReference type="AlphaFoldDB" id="A0A1M4VDF1"/>
<dbReference type="GO" id="GO:0016747">
    <property type="term" value="F:acyltransferase activity, transferring groups other than amino-acyl groups"/>
    <property type="evidence" value="ECO:0007669"/>
    <property type="project" value="InterPro"/>
</dbReference>
<dbReference type="InterPro" id="IPR016181">
    <property type="entry name" value="Acyl_CoA_acyltransferase"/>
</dbReference>
<evidence type="ECO:0000313" key="5">
    <source>
        <dbReference type="Proteomes" id="UP000184088"/>
    </source>
</evidence>
<dbReference type="Gene3D" id="3.40.630.30">
    <property type="match status" value="2"/>
</dbReference>
<keyword evidence="1" id="KW-0808">Transferase</keyword>
<feature type="domain" description="N-acetyltransferase" evidence="3">
    <location>
        <begin position="95"/>
        <end position="231"/>
    </location>
</feature>
<dbReference type="InterPro" id="IPR050680">
    <property type="entry name" value="YpeA/RimI_acetyltransf"/>
</dbReference>
<dbReference type="EMBL" id="FQVH01000004">
    <property type="protein sequence ID" value="SHE66860.1"/>
    <property type="molecule type" value="Genomic_DNA"/>
</dbReference>
<name>A0A1M4VDF1_9THEO</name>
<evidence type="ECO:0000256" key="2">
    <source>
        <dbReference type="ARBA" id="ARBA00023315"/>
    </source>
</evidence>
<evidence type="ECO:0000256" key="1">
    <source>
        <dbReference type="ARBA" id="ARBA00022679"/>
    </source>
</evidence>
<dbReference type="SUPFAM" id="SSF55729">
    <property type="entry name" value="Acyl-CoA N-acyltransferases (Nat)"/>
    <property type="match status" value="1"/>
</dbReference>
<reference evidence="4 5" key="1">
    <citation type="submission" date="2016-11" db="EMBL/GenBank/DDBJ databases">
        <authorList>
            <person name="Jaros S."/>
            <person name="Januszkiewicz K."/>
            <person name="Wedrychowicz H."/>
        </authorList>
    </citation>
    <scope>NUCLEOTIDE SEQUENCE [LARGE SCALE GENOMIC DNA]</scope>
    <source>
        <strain evidence="4 5">DSM 17918</strain>
    </source>
</reference>
<dbReference type="Proteomes" id="UP000184088">
    <property type="component" value="Unassembled WGS sequence"/>
</dbReference>
<organism evidence="4 5">
    <name type="scientific">Caldanaerobius fijiensis DSM 17918</name>
    <dbReference type="NCBI Taxonomy" id="1121256"/>
    <lineage>
        <taxon>Bacteria</taxon>
        <taxon>Bacillati</taxon>
        <taxon>Bacillota</taxon>
        <taxon>Clostridia</taxon>
        <taxon>Thermoanaerobacterales</taxon>
        <taxon>Thermoanaerobacteraceae</taxon>
        <taxon>Caldanaerobius</taxon>
    </lineage>
</organism>
<evidence type="ECO:0000259" key="3">
    <source>
        <dbReference type="PROSITE" id="PS51186"/>
    </source>
</evidence>
<proteinExistence type="predicted"/>
<dbReference type="PROSITE" id="PS51186">
    <property type="entry name" value="GNAT"/>
    <property type="match status" value="2"/>
</dbReference>
<keyword evidence="2" id="KW-0012">Acyltransferase</keyword>
<accession>A0A1M4VDF1</accession>
<dbReference type="PANTHER" id="PTHR43420">
    <property type="entry name" value="ACETYLTRANSFERASE"/>
    <property type="match status" value="1"/>
</dbReference>
<feature type="domain" description="N-acetyltransferase" evidence="3">
    <location>
        <begin position="1"/>
        <end position="80"/>
    </location>
</feature>
<evidence type="ECO:0000313" key="4">
    <source>
        <dbReference type="EMBL" id="SHE66860.1"/>
    </source>
</evidence>